<accession>A0AAU1UGC6</accession>
<proteinExistence type="predicted"/>
<evidence type="ECO:0000313" key="1">
    <source>
        <dbReference type="EMBL" id="WTS17042.1"/>
    </source>
</evidence>
<evidence type="ECO:0008006" key="2">
    <source>
        <dbReference type="Google" id="ProtNLM"/>
    </source>
</evidence>
<reference evidence="1" key="1">
    <citation type="submission" date="2022-10" db="EMBL/GenBank/DDBJ databases">
        <title>The complete genomes of actinobacterial strains from the NBC collection.</title>
        <authorList>
            <person name="Joergensen T.S."/>
            <person name="Alvarez Arevalo M."/>
            <person name="Sterndorff E.B."/>
            <person name="Faurdal D."/>
            <person name="Vuksanovic O."/>
            <person name="Mourched A.-S."/>
            <person name="Charusanti P."/>
            <person name="Shaw S."/>
            <person name="Blin K."/>
            <person name="Weber T."/>
        </authorList>
    </citation>
    <scope>NUCLEOTIDE SEQUENCE</scope>
    <source>
        <strain evidence="1">NBC_00119</strain>
    </source>
</reference>
<protein>
    <recommendedName>
        <fullName evidence="2">DUF4268 domain-containing protein</fullName>
    </recommendedName>
</protein>
<dbReference type="EMBL" id="CP108195">
    <property type="protein sequence ID" value="WTS17042.1"/>
    <property type="molecule type" value="Genomic_DNA"/>
</dbReference>
<sequence>MGIFGEPGGFQIVVLEYMPLRRFGLFQILLSGWPMGDGSTTAFYPHYCDLQDLARLVESGEPHERFQLSLGDTFDHMQVDAEMTDRAILFRFRSHDENSQWREAQVDRREFLTVWRQAAACIEAILAQANES</sequence>
<organism evidence="1">
    <name type="scientific">Streptomyces sp. NBC_00119</name>
    <dbReference type="NCBI Taxonomy" id="2975659"/>
    <lineage>
        <taxon>Bacteria</taxon>
        <taxon>Bacillati</taxon>
        <taxon>Actinomycetota</taxon>
        <taxon>Actinomycetes</taxon>
        <taxon>Kitasatosporales</taxon>
        <taxon>Streptomycetaceae</taxon>
        <taxon>Streptomyces</taxon>
    </lineage>
</organism>
<dbReference type="AlphaFoldDB" id="A0AAU1UGC6"/>
<gene>
    <name evidence="1" type="ORF">OHU69_41975</name>
</gene>
<name>A0AAU1UGC6_9ACTN</name>